<accession>A0A4S4N0U0</accession>
<dbReference type="Proteomes" id="UP000308730">
    <property type="component" value="Unassembled WGS sequence"/>
</dbReference>
<feature type="region of interest" description="Disordered" evidence="1">
    <location>
        <begin position="161"/>
        <end position="186"/>
    </location>
</feature>
<dbReference type="OrthoDB" id="10447957at2759"/>
<name>A0A4S4N0U0_9APHY</name>
<protein>
    <submittedName>
        <fullName evidence="3">Uncharacterized protein</fullName>
    </submittedName>
</protein>
<proteinExistence type="predicted"/>
<comment type="caution">
    <text evidence="3">The sequence shown here is derived from an EMBL/GenBank/DDBJ whole genome shotgun (WGS) entry which is preliminary data.</text>
</comment>
<organism evidence="3 4">
    <name type="scientific">Antrodiella citrinella</name>
    <dbReference type="NCBI Taxonomy" id="2447956"/>
    <lineage>
        <taxon>Eukaryota</taxon>
        <taxon>Fungi</taxon>
        <taxon>Dikarya</taxon>
        <taxon>Basidiomycota</taxon>
        <taxon>Agaricomycotina</taxon>
        <taxon>Agaricomycetes</taxon>
        <taxon>Polyporales</taxon>
        <taxon>Steccherinaceae</taxon>
        <taxon>Antrodiella</taxon>
    </lineage>
</organism>
<keyword evidence="2" id="KW-0812">Transmembrane</keyword>
<feature type="compositionally biased region" description="Polar residues" evidence="1">
    <location>
        <begin position="175"/>
        <end position="185"/>
    </location>
</feature>
<keyword evidence="2" id="KW-0472">Membrane</keyword>
<keyword evidence="2" id="KW-1133">Transmembrane helix</keyword>
<gene>
    <name evidence="3" type="ORF">EUX98_g1690</name>
</gene>
<keyword evidence="4" id="KW-1185">Reference proteome</keyword>
<evidence type="ECO:0000256" key="1">
    <source>
        <dbReference type="SAM" id="MobiDB-lite"/>
    </source>
</evidence>
<dbReference type="AlphaFoldDB" id="A0A4S4N0U0"/>
<feature type="transmembrane region" description="Helical" evidence="2">
    <location>
        <begin position="42"/>
        <end position="66"/>
    </location>
</feature>
<feature type="compositionally biased region" description="Basic and acidic residues" evidence="1">
    <location>
        <begin position="161"/>
        <end position="174"/>
    </location>
</feature>
<reference evidence="3 4" key="1">
    <citation type="submission" date="2019-02" db="EMBL/GenBank/DDBJ databases">
        <title>Genome sequencing of the rare red list fungi Antrodiella citrinella (Flaviporus citrinellus).</title>
        <authorList>
            <person name="Buettner E."/>
            <person name="Kellner H."/>
        </authorList>
    </citation>
    <scope>NUCLEOTIDE SEQUENCE [LARGE SCALE GENOMIC DNA]</scope>
    <source>
        <strain evidence="3 4">DSM 108506</strain>
    </source>
</reference>
<dbReference type="EMBL" id="SGPM01000020">
    <property type="protein sequence ID" value="THH32499.1"/>
    <property type="molecule type" value="Genomic_DNA"/>
</dbReference>
<evidence type="ECO:0000313" key="4">
    <source>
        <dbReference type="Proteomes" id="UP000308730"/>
    </source>
</evidence>
<evidence type="ECO:0000313" key="3">
    <source>
        <dbReference type="EMBL" id="THH32499.1"/>
    </source>
</evidence>
<evidence type="ECO:0000256" key="2">
    <source>
        <dbReference type="SAM" id="Phobius"/>
    </source>
</evidence>
<sequence>MATSLATLALQATSTASPSVYFIASTNLPSSEEAVETDRVPSILLVLMILLLPSIAISFGVAIWIVRRIRSIPTPDVESKFSTRPDIGLSNRKFNLSEKYREFSDISGDTLTMNTPIPIIRVISKSPSRDNESLDVDLEKLDFAEFTPDATSTLPRRTKDIRGAIADHDKDGSKDMTSSGESDSQMDPALARAFSCFGISPVLSSPVKEAVPLVSDRYPAPWRV</sequence>